<comment type="similarity">
    <text evidence="1">Belongs to the peptidase S33 family.</text>
</comment>
<protein>
    <recommendedName>
        <fullName evidence="9">Peptidase S33 tripeptidyl aminopeptidase-like C-terminal domain-containing protein</fullName>
    </recommendedName>
</protein>
<keyword evidence="3" id="KW-0732">Signal</keyword>
<evidence type="ECO:0000259" key="5">
    <source>
        <dbReference type="Pfam" id="PF08386"/>
    </source>
</evidence>
<reference evidence="8" key="1">
    <citation type="submission" date="2010-07" db="EMBL/GenBank/DDBJ databases">
        <title>The genome sequence of Gaeumannomyces graminis var. tritici strain R3-111a-1.</title>
        <authorList>
            <consortium name="The Broad Institute Genome Sequencing Platform"/>
            <person name="Ma L.-J."/>
            <person name="Dead R."/>
            <person name="Young S."/>
            <person name="Zeng Q."/>
            <person name="Koehrsen M."/>
            <person name="Alvarado L."/>
            <person name="Berlin A."/>
            <person name="Chapman S.B."/>
            <person name="Chen Z."/>
            <person name="Freedman E."/>
            <person name="Gellesch M."/>
            <person name="Goldberg J."/>
            <person name="Griggs A."/>
            <person name="Gujja S."/>
            <person name="Heilman E.R."/>
            <person name="Heiman D."/>
            <person name="Hepburn T."/>
            <person name="Howarth C."/>
            <person name="Jen D."/>
            <person name="Larson L."/>
            <person name="Mehta T."/>
            <person name="Neiman D."/>
            <person name="Pearson M."/>
            <person name="Roberts A."/>
            <person name="Saif S."/>
            <person name="Shea T."/>
            <person name="Shenoy N."/>
            <person name="Sisk P."/>
            <person name="Stolte C."/>
            <person name="Sykes S."/>
            <person name="Walk T."/>
            <person name="White J."/>
            <person name="Yandava C."/>
            <person name="Haas B."/>
            <person name="Nusbaum C."/>
            <person name="Birren B."/>
        </authorList>
    </citation>
    <scope>NUCLEOTIDE SEQUENCE [LARGE SCALE GENOMIC DNA]</scope>
    <source>
        <strain evidence="8">R3-111a-1</strain>
    </source>
</reference>
<dbReference type="HOGENOM" id="CLU_013364_5_0_1"/>
<dbReference type="InterPro" id="IPR013595">
    <property type="entry name" value="Pept_S33_TAP-like_C"/>
</dbReference>
<proteinExistence type="inferred from homology"/>
<dbReference type="SUPFAM" id="SSF53474">
    <property type="entry name" value="alpha/beta-Hydrolases"/>
    <property type="match status" value="1"/>
</dbReference>
<dbReference type="InterPro" id="IPR051601">
    <property type="entry name" value="Serine_prot/Carboxylest_S33"/>
</dbReference>
<evidence type="ECO:0008006" key="9">
    <source>
        <dbReference type="Google" id="ProtNLM"/>
    </source>
</evidence>
<gene>
    <name evidence="7" type="primary">20341586</name>
    <name evidence="6" type="ORF">GGTG_01128</name>
</gene>
<dbReference type="PANTHER" id="PTHR43248:SF25">
    <property type="entry name" value="AB HYDROLASE-1 DOMAIN-CONTAINING PROTEIN-RELATED"/>
    <property type="match status" value="1"/>
</dbReference>
<dbReference type="Proteomes" id="UP000006039">
    <property type="component" value="Unassembled WGS sequence"/>
</dbReference>
<dbReference type="Pfam" id="PF08386">
    <property type="entry name" value="Abhydrolase_4"/>
    <property type="match status" value="1"/>
</dbReference>
<dbReference type="Gene3D" id="3.40.50.1820">
    <property type="entry name" value="alpha/beta hydrolase"/>
    <property type="match status" value="1"/>
</dbReference>
<reference evidence="6" key="3">
    <citation type="submission" date="2010-09" db="EMBL/GenBank/DDBJ databases">
        <title>Annotation of Gaeumannomyces graminis var. tritici R3-111a-1.</title>
        <authorList>
            <consortium name="The Broad Institute Genome Sequencing Platform"/>
            <person name="Ma L.-J."/>
            <person name="Dead R."/>
            <person name="Young S.K."/>
            <person name="Zeng Q."/>
            <person name="Gargeya S."/>
            <person name="Fitzgerald M."/>
            <person name="Haas B."/>
            <person name="Abouelleil A."/>
            <person name="Alvarado L."/>
            <person name="Arachchi H.M."/>
            <person name="Berlin A."/>
            <person name="Brown A."/>
            <person name="Chapman S.B."/>
            <person name="Chen Z."/>
            <person name="Dunbar C."/>
            <person name="Freedman E."/>
            <person name="Gearin G."/>
            <person name="Gellesch M."/>
            <person name="Goldberg J."/>
            <person name="Griggs A."/>
            <person name="Gujja S."/>
            <person name="Heiman D."/>
            <person name="Howarth C."/>
            <person name="Larson L."/>
            <person name="Lui A."/>
            <person name="MacDonald P.J.P."/>
            <person name="Mehta T."/>
            <person name="Montmayeur A."/>
            <person name="Murphy C."/>
            <person name="Neiman D."/>
            <person name="Pearson M."/>
            <person name="Priest M."/>
            <person name="Roberts A."/>
            <person name="Saif S."/>
            <person name="Shea T."/>
            <person name="Shenoy N."/>
            <person name="Sisk P."/>
            <person name="Stolte C."/>
            <person name="Sykes S."/>
            <person name="Yandava C."/>
            <person name="Wortman J."/>
            <person name="Nusbaum C."/>
            <person name="Birren B."/>
        </authorList>
    </citation>
    <scope>NUCLEOTIDE SEQUENCE</scope>
    <source>
        <strain evidence="6">R3-111a-1</strain>
    </source>
</reference>
<dbReference type="GO" id="GO:0016787">
    <property type="term" value="F:hydrolase activity"/>
    <property type="evidence" value="ECO:0007669"/>
    <property type="project" value="UniProtKB-KW"/>
</dbReference>
<keyword evidence="2" id="KW-0378">Hydrolase</keyword>
<dbReference type="AlphaFoldDB" id="J3NIP5"/>
<accession>J3NIP5</accession>
<evidence type="ECO:0000259" key="4">
    <source>
        <dbReference type="Pfam" id="PF00561"/>
    </source>
</evidence>
<evidence type="ECO:0000256" key="2">
    <source>
        <dbReference type="ARBA" id="ARBA00022801"/>
    </source>
</evidence>
<organism evidence="6">
    <name type="scientific">Gaeumannomyces tritici (strain R3-111a-1)</name>
    <name type="common">Wheat and barley take-all root rot fungus</name>
    <name type="synonym">Gaeumannomyces graminis var. tritici</name>
    <dbReference type="NCBI Taxonomy" id="644352"/>
    <lineage>
        <taxon>Eukaryota</taxon>
        <taxon>Fungi</taxon>
        <taxon>Dikarya</taxon>
        <taxon>Ascomycota</taxon>
        <taxon>Pezizomycotina</taxon>
        <taxon>Sordariomycetes</taxon>
        <taxon>Sordariomycetidae</taxon>
        <taxon>Magnaporthales</taxon>
        <taxon>Magnaporthaceae</taxon>
        <taxon>Gaeumannomyces</taxon>
    </lineage>
</organism>
<feature type="chain" id="PRO_5015094123" description="Peptidase S33 tripeptidyl aminopeptidase-like C-terminal domain-containing protein" evidence="3">
    <location>
        <begin position="20"/>
        <end position="554"/>
    </location>
</feature>
<dbReference type="EMBL" id="GL385395">
    <property type="protein sequence ID" value="EJT81144.1"/>
    <property type="molecule type" value="Genomic_DNA"/>
</dbReference>
<evidence type="ECO:0000313" key="7">
    <source>
        <dbReference type="EnsemblFungi" id="EJT81144"/>
    </source>
</evidence>
<reference evidence="6" key="2">
    <citation type="submission" date="2010-07" db="EMBL/GenBank/DDBJ databases">
        <authorList>
            <consortium name="The Broad Institute Genome Sequencing Platform"/>
            <consortium name="Broad Institute Genome Sequencing Center for Infectious Disease"/>
            <person name="Ma L.-J."/>
            <person name="Dead R."/>
            <person name="Young S."/>
            <person name="Zeng Q."/>
            <person name="Koehrsen M."/>
            <person name="Alvarado L."/>
            <person name="Berlin A."/>
            <person name="Chapman S.B."/>
            <person name="Chen Z."/>
            <person name="Freedman E."/>
            <person name="Gellesch M."/>
            <person name="Goldberg J."/>
            <person name="Griggs A."/>
            <person name="Gujja S."/>
            <person name="Heilman E.R."/>
            <person name="Heiman D."/>
            <person name="Hepburn T."/>
            <person name="Howarth C."/>
            <person name="Jen D."/>
            <person name="Larson L."/>
            <person name="Mehta T."/>
            <person name="Neiman D."/>
            <person name="Pearson M."/>
            <person name="Roberts A."/>
            <person name="Saif S."/>
            <person name="Shea T."/>
            <person name="Shenoy N."/>
            <person name="Sisk P."/>
            <person name="Stolte C."/>
            <person name="Sykes S."/>
            <person name="Walk T."/>
            <person name="White J."/>
            <person name="Yandava C."/>
            <person name="Haas B."/>
            <person name="Nusbaum C."/>
            <person name="Birren B."/>
        </authorList>
    </citation>
    <scope>NUCLEOTIDE SEQUENCE</scope>
    <source>
        <strain evidence="6">R3-111a-1</strain>
    </source>
</reference>
<dbReference type="OrthoDB" id="425534at2759"/>
<feature type="domain" description="AB hydrolase-1" evidence="4">
    <location>
        <begin position="95"/>
        <end position="253"/>
    </location>
</feature>
<dbReference type="InterPro" id="IPR029058">
    <property type="entry name" value="AB_hydrolase_fold"/>
</dbReference>
<dbReference type="VEuPathDB" id="FungiDB:GGTG_01128"/>
<sequence>MPRLTTFATALAAAASAASSPVSGIGSESGFVQGRTEGKISWGPCPPELKLNASNPAVVCGNLTVPLDYKNASAGTVTLELLKWPAVHQPSRGSILTNPGGPGASGRVDLSITGAYLSPATGGHHDLISFDPRGVFNTIPLSCFNMTNPAEAKSKVIIGDRTLMAGNSSDAAMGSLWAATSLRAAACAKAPEAQARGNFTGTALVARDMMAIVDSLGEDGMLRYWGFSYGTLLGATVAAMFPDRIDKLILDGVVNPSDYYRAYEAERYVDTDATFRYFLDECVKLGVGCPLLTRRPNATADDLERLIRGKIQELKYHPVPVPEMSVTVDYSTVKSTIFFLLYIPETWTSLAALMDAIVTDPSDLAALLPSASTPPSDGSEESYAIHAIRCADRVPRHETLDEFAAAIEPTHQVSWLTGDTATGAYMTCARWPYHAAERYLGDFRVKTKNPVLVLSAELDPTTPLASARNVSAGLEGSVLLKRAGPGHCSYTLWSTCAYRATRDYFLHGRLPPADTTCEADLKALSSTEEYAAAQKKMIATLAQENAGNGTLSSA</sequence>
<evidence type="ECO:0000256" key="1">
    <source>
        <dbReference type="ARBA" id="ARBA00010088"/>
    </source>
</evidence>
<evidence type="ECO:0000256" key="3">
    <source>
        <dbReference type="SAM" id="SignalP"/>
    </source>
</evidence>
<reference evidence="7" key="5">
    <citation type="submission" date="2018-04" db="UniProtKB">
        <authorList>
            <consortium name="EnsemblFungi"/>
        </authorList>
    </citation>
    <scope>IDENTIFICATION</scope>
    <source>
        <strain evidence="7">R3-111a-1</strain>
    </source>
</reference>
<reference evidence="7" key="4">
    <citation type="journal article" date="2015" name="G3 (Bethesda)">
        <title>Genome sequences of three phytopathogenic species of the Magnaporthaceae family of fungi.</title>
        <authorList>
            <person name="Okagaki L.H."/>
            <person name="Nunes C.C."/>
            <person name="Sailsbery J."/>
            <person name="Clay B."/>
            <person name="Brown D."/>
            <person name="John T."/>
            <person name="Oh Y."/>
            <person name="Young N."/>
            <person name="Fitzgerald M."/>
            <person name="Haas B.J."/>
            <person name="Zeng Q."/>
            <person name="Young S."/>
            <person name="Adiconis X."/>
            <person name="Fan L."/>
            <person name="Levin J.Z."/>
            <person name="Mitchell T.K."/>
            <person name="Okubara P.A."/>
            <person name="Farman M.L."/>
            <person name="Kohn L.M."/>
            <person name="Birren B."/>
            <person name="Ma L.-J."/>
            <person name="Dean R.A."/>
        </authorList>
    </citation>
    <scope>NUCLEOTIDE SEQUENCE</scope>
    <source>
        <strain evidence="7">R3-111a-1</strain>
    </source>
</reference>
<dbReference type="STRING" id="644352.J3NIP5"/>
<feature type="signal peptide" evidence="3">
    <location>
        <begin position="1"/>
        <end position="19"/>
    </location>
</feature>
<dbReference type="eggNOG" id="ENOG502RZ4D">
    <property type="taxonomic scope" value="Eukaryota"/>
</dbReference>
<keyword evidence="8" id="KW-1185">Reference proteome</keyword>
<dbReference type="InterPro" id="IPR000073">
    <property type="entry name" value="AB_hydrolase_1"/>
</dbReference>
<feature type="domain" description="Peptidase S33 tripeptidyl aminopeptidase-like C-terminal" evidence="5">
    <location>
        <begin position="418"/>
        <end position="517"/>
    </location>
</feature>
<evidence type="ECO:0000313" key="6">
    <source>
        <dbReference type="EMBL" id="EJT81144.1"/>
    </source>
</evidence>
<name>J3NIP5_GAET3</name>
<dbReference type="PANTHER" id="PTHR43248">
    <property type="entry name" value="2-SUCCINYL-6-HYDROXY-2,4-CYCLOHEXADIENE-1-CARBOXYLATE SYNTHASE"/>
    <property type="match status" value="1"/>
</dbReference>
<dbReference type="Pfam" id="PF00561">
    <property type="entry name" value="Abhydrolase_1"/>
    <property type="match status" value="1"/>
</dbReference>
<dbReference type="EnsemblFungi" id="EJT81144">
    <property type="protein sequence ID" value="EJT81144"/>
    <property type="gene ID" value="GGTG_01128"/>
</dbReference>
<dbReference type="GeneID" id="20341586"/>
<evidence type="ECO:0000313" key="8">
    <source>
        <dbReference type="Proteomes" id="UP000006039"/>
    </source>
</evidence>
<dbReference type="RefSeq" id="XP_009217153.1">
    <property type="nucleotide sequence ID" value="XM_009218889.1"/>
</dbReference>